<proteinExistence type="predicted"/>
<name>A0AAN6BTE5_ASPLE</name>
<dbReference type="Proteomes" id="UP000649114">
    <property type="component" value="Unassembled WGS sequence"/>
</dbReference>
<dbReference type="Pfam" id="PF12511">
    <property type="entry name" value="DUF3716"/>
    <property type="match status" value="1"/>
</dbReference>
<evidence type="ECO:0000256" key="1">
    <source>
        <dbReference type="SAM" id="MobiDB-lite"/>
    </source>
</evidence>
<protein>
    <submittedName>
        <fullName evidence="2">Uncharacterized protein</fullName>
    </submittedName>
</protein>
<dbReference type="AlphaFoldDB" id="A0AAN6BTE5"/>
<accession>A0AAN6BTE5</accession>
<evidence type="ECO:0000313" key="2">
    <source>
        <dbReference type="EMBL" id="KAF4209786.1"/>
    </source>
</evidence>
<feature type="region of interest" description="Disordered" evidence="1">
    <location>
        <begin position="141"/>
        <end position="160"/>
    </location>
</feature>
<gene>
    <name evidence="2" type="ORF">CNMCM8927_004989</name>
</gene>
<sequence length="484" mass="53189">MHAHQSAVILYQRGIELENPCEQCEKSGTFRKCVVGPEYDSAGTTRAFFQGSCANCLWNGKSAKCDYYLSRTQGWNSDDDVTILQAGGLLRALDSGPALKDIPPKVEEIADSSAERQSKTAVLENDPFRFLLEERNDKAEEHQSTCTTHGSVDVESDSTEECPQYTRDQRMMTRNIGLAGQKNRWKVTNGTIRQDCSAHPASHAIFVETEAALSGSWMFKKKWPTACPVERYNHDLSSILQRSGLSRRSDAAAHPSPCSAEPCRHSYDYRTFMAARSEILALINQRPFTTAVSFSAKERSETATTKALFLADIQRVWEASLVLLRARESVVPADCVYQRSVKEPDHTYGLFGPALLPGQASGTLLDLAEGPPQLAPSLHDLQKPLVMAATGDAPESDDADTETETIQTHAGNCLCHMLGQPARRLGVKDLDDLSLPQRDIDRMKARITPKGRGASSSSGYVASGRGSHDFASVVPNRVFAFYVP</sequence>
<dbReference type="EMBL" id="JAAAPU010000002">
    <property type="protein sequence ID" value="KAF4209786.1"/>
    <property type="molecule type" value="Genomic_DNA"/>
</dbReference>
<reference evidence="2" key="1">
    <citation type="journal article" date="2020" name="bioRxiv">
        <title>Genomic and phenotypic heterogeneity of clinical isolates of the human pathogens Aspergillus fumigatus, Aspergillus lentulus and Aspergillus fumigatiaffinis.</title>
        <authorList>
            <person name="dos Santos R.A.C."/>
            <person name="Steenwyk J.L."/>
            <person name="Rivero-Menendez O."/>
            <person name="Mead M.E."/>
            <person name="Silva L.P."/>
            <person name="Bastos R.W."/>
            <person name="Alastruey-Izquierdo A."/>
            <person name="Goldman G.H."/>
            <person name="Rokas A."/>
        </authorList>
    </citation>
    <scope>NUCLEOTIDE SEQUENCE</scope>
    <source>
        <strain evidence="2">CNM-CM8927</strain>
    </source>
</reference>
<comment type="caution">
    <text evidence="2">The sequence shown here is derived from an EMBL/GenBank/DDBJ whole genome shotgun (WGS) entry which is preliminary data.</text>
</comment>
<dbReference type="InterPro" id="IPR022190">
    <property type="entry name" value="DUF3716"/>
</dbReference>
<evidence type="ECO:0000313" key="3">
    <source>
        <dbReference type="Proteomes" id="UP000649114"/>
    </source>
</evidence>
<reference evidence="2" key="2">
    <citation type="submission" date="2020-04" db="EMBL/GenBank/DDBJ databases">
        <authorList>
            <person name="Santos R.A.C."/>
            <person name="Steenwyk J.L."/>
            <person name="Rivero-Menendez O."/>
            <person name="Mead M.E."/>
            <person name="Silva L.P."/>
            <person name="Bastos R.W."/>
            <person name="Alastruey-Izquierdo A."/>
            <person name="Goldman G.H."/>
            <person name="Rokas A."/>
        </authorList>
    </citation>
    <scope>NUCLEOTIDE SEQUENCE</scope>
    <source>
        <strain evidence="2">CNM-CM8927</strain>
    </source>
</reference>
<organism evidence="2 3">
    <name type="scientific">Aspergillus lentulus</name>
    <dbReference type="NCBI Taxonomy" id="293939"/>
    <lineage>
        <taxon>Eukaryota</taxon>
        <taxon>Fungi</taxon>
        <taxon>Dikarya</taxon>
        <taxon>Ascomycota</taxon>
        <taxon>Pezizomycotina</taxon>
        <taxon>Eurotiomycetes</taxon>
        <taxon>Eurotiomycetidae</taxon>
        <taxon>Eurotiales</taxon>
        <taxon>Aspergillaceae</taxon>
        <taxon>Aspergillus</taxon>
        <taxon>Aspergillus subgen. Fumigati</taxon>
    </lineage>
</organism>